<sequence length="325" mass="35615">MHSSPFTSTIVTLAKATAATLSASNAALAATAKANSNAKLRAFREVVKSRVSARRFEPNCTVPACVWRDVLRLTLTSPSGFNLQPTHIILLRSPAIKSTLSKNAMLGFGNQYRTVDASAIAVFCADLEPTKRIDRIFEMERQSGMREDGYLAVLRVAASFLTGESNTLSNNGGRGSSTHLSSFFKQTFTKALSPVQPMPTMENVESWSYKNAGIMAQMYTLAATAHGLSTCMMEGFDARRAKEILRIPDRYGIPLMVATGYDFGAPPVAHADLEEDDDTTNEPDTQQLKRTPRLETNELFFGDTFGEPLDLFLDNQPVVKEEEVA</sequence>
<dbReference type="eggNOG" id="ENOG502RZ0D">
    <property type="taxonomic scope" value="Eukaryota"/>
</dbReference>
<name>B8CC54_THAPS</name>
<feature type="domain" description="Nitroreductase" evidence="1">
    <location>
        <begin position="47"/>
        <end position="261"/>
    </location>
</feature>
<dbReference type="InterPro" id="IPR000415">
    <property type="entry name" value="Nitroreductase-like"/>
</dbReference>
<dbReference type="GeneID" id="7450848"/>
<reference evidence="2 3" key="2">
    <citation type="journal article" date="2008" name="Nature">
        <title>The Phaeodactylum genome reveals the evolutionary history of diatom genomes.</title>
        <authorList>
            <person name="Bowler C."/>
            <person name="Allen A.E."/>
            <person name="Badger J.H."/>
            <person name="Grimwood J."/>
            <person name="Jabbari K."/>
            <person name="Kuo A."/>
            <person name="Maheswari U."/>
            <person name="Martens C."/>
            <person name="Maumus F."/>
            <person name="Otillar R.P."/>
            <person name="Rayko E."/>
            <person name="Salamov A."/>
            <person name="Vandepoele K."/>
            <person name="Beszteri B."/>
            <person name="Gruber A."/>
            <person name="Heijde M."/>
            <person name="Katinka M."/>
            <person name="Mock T."/>
            <person name="Valentin K."/>
            <person name="Verret F."/>
            <person name="Berges J.A."/>
            <person name="Brownlee C."/>
            <person name="Cadoret J.P."/>
            <person name="Chiovitti A."/>
            <person name="Choi C.J."/>
            <person name="Coesel S."/>
            <person name="De Martino A."/>
            <person name="Detter J.C."/>
            <person name="Durkin C."/>
            <person name="Falciatore A."/>
            <person name="Fournet J."/>
            <person name="Haruta M."/>
            <person name="Huysman M.J."/>
            <person name="Jenkins B.D."/>
            <person name="Jiroutova K."/>
            <person name="Jorgensen R.E."/>
            <person name="Joubert Y."/>
            <person name="Kaplan A."/>
            <person name="Kroger N."/>
            <person name="Kroth P.G."/>
            <person name="La Roche J."/>
            <person name="Lindquist E."/>
            <person name="Lommer M."/>
            <person name="Martin-Jezequel V."/>
            <person name="Lopez P.J."/>
            <person name="Lucas S."/>
            <person name="Mangogna M."/>
            <person name="McGinnis K."/>
            <person name="Medlin L.K."/>
            <person name="Montsant A."/>
            <person name="Oudot-Le Secq M.P."/>
            <person name="Napoli C."/>
            <person name="Obornik M."/>
            <person name="Parker M.S."/>
            <person name="Petit J.L."/>
            <person name="Porcel B.M."/>
            <person name="Poulsen N."/>
            <person name="Robison M."/>
            <person name="Rychlewski L."/>
            <person name="Rynearson T.A."/>
            <person name="Schmutz J."/>
            <person name="Shapiro H."/>
            <person name="Siaut M."/>
            <person name="Stanley M."/>
            <person name="Sussman M.R."/>
            <person name="Taylor A.R."/>
            <person name="Vardi A."/>
            <person name="von Dassow P."/>
            <person name="Vyverman W."/>
            <person name="Willis A."/>
            <person name="Wyrwicz L.S."/>
            <person name="Rokhsar D.S."/>
            <person name="Weissenbach J."/>
            <person name="Armbrust E.V."/>
            <person name="Green B.R."/>
            <person name="Van de Peer Y."/>
            <person name="Grigoriev I.V."/>
        </authorList>
    </citation>
    <scope>NUCLEOTIDE SEQUENCE [LARGE SCALE GENOMIC DNA]</scope>
    <source>
        <strain evidence="2 3">CCMP1335</strain>
    </source>
</reference>
<dbReference type="RefSeq" id="XP_002293887.1">
    <property type="nucleotide sequence ID" value="XM_002293851.1"/>
</dbReference>
<protein>
    <recommendedName>
        <fullName evidence="1">Nitroreductase domain-containing protein</fullName>
    </recommendedName>
</protein>
<dbReference type="PANTHER" id="PTHR43543:SF1">
    <property type="entry name" value="MALONIC SEMIALDEHYDE REDUCTASE RUTE-RELATED"/>
    <property type="match status" value="1"/>
</dbReference>
<dbReference type="GO" id="GO:0016491">
    <property type="term" value="F:oxidoreductase activity"/>
    <property type="evidence" value="ECO:0000318"/>
    <property type="project" value="GO_Central"/>
</dbReference>
<evidence type="ECO:0000313" key="3">
    <source>
        <dbReference type="Proteomes" id="UP000001449"/>
    </source>
</evidence>
<dbReference type="Pfam" id="PF00881">
    <property type="entry name" value="Nitroreductase"/>
    <property type="match status" value="1"/>
</dbReference>
<dbReference type="OMA" id="CMMEGID"/>
<dbReference type="SUPFAM" id="SSF55469">
    <property type="entry name" value="FMN-dependent nitroreductase-like"/>
    <property type="match status" value="1"/>
</dbReference>
<keyword evidence="3" id="KW-1185">Reference proteome</keyword>
<dbReference type="HOGENOM" id="CLU_070764_4_2_1"/>
<proteinExistence type="predicted"/>
<evidence type="ECO:0000313" key="2">
    <source>
        <dbReference type="EMBL" id="EED88896.1"/>
    </source>
</evidence>
<reference evidence="2 3" key="1">
    <citation type="journal article" date="2004" name="Science">
        <title>The genome of the diatom Thalassiosira pseudonana: ecology, evolution, and metabolism.</title>
        <authorList>
            <person name="Armbrust E.V."/>
            <person name="Berges J.A."/>
            <person name="Bowler C."/>
            <person name="Green B.R."/>
            <person name="Martinez D."/>
            <person name="Putnam N.H."/>
            <person name="Zhou S."/>
            <person name="Allen A.E."/>
            <person name="Apt K.E."/>
            <person name="Bechner M."/>
            <person name="Brzezinski M.A."/>
            <person name="Chaal B.K."/>
            <person name="Chiovitti A."/>
            <person name="Davis A.K."/>
            <person name="Demarest M.S."/>
            <person name="Detter J.C."/>
            <person name="Glavina T."/>
            <person name="Goodstein D."/>
            <person name="Hadi M.Z."/>
            <person name="Hellsten U."/>
            <person name="Hildebrand M."/>
            <person name="Jenkins B.D."/>
            <person name="Jurka J."/>
            <person name="Kapitonov V.V."/>
            <person name="Kroger N."/>
            <person name="Lau W.W."/>
            <person name="Lane T.W."/>
            <person name="Larimer F.W."/>
            <person name="Lippmeier J.C."/>
            <person name="Lucas S."/>
            <person name="Medina M."/>
            <person name="Montsant A."/>
            <person name="Obornik M."/>
            <person name="Parker M.S."/>
            <person name="Palenik B."/>
            <person name="Pazour G.J."/>
            <person name="Richardson P.M."/>
            <person name="Rynearson T.A."/>
            <person name="Saito M.A."/>
            <person name="Schwartz D.C."/>
            <person name="Thamatrakoln K."/>
            <person name="Valentin K."/>
            <person name="Vardi A."/>
            <person name="Wilkerson F.P."/>
            <person name="Rokhsar D.S."/>
        </authorList>
    </citation>
    <scope>NUCLEOTIDE SEQUENCE [LARGE SCALE GENOMIC DNA]</scope>
    <source>
        <strain evidence="2 3">CCMP1335</strain>
    </source>
</reference>
<dbReference type="PaxDb" id="35128-Thaps24790"/>
<accession>B8CC54</accession>
<gene>
    <name evidence="2" type="ORF">THAPSDRAFT_24790</name>
</gene>
<dbReference type="InterPro" id="IPR029479">
    <property type="entry name" value="Nitroreductase"/>
</dbReference>
<dbReference type="InParanoid" id="B8CC54"/>
<dbReference type="InterPro" id="IPR050461">
    <property type="entry name" value="Nitroreductase_HadB/RutE"/>
</dbReference>
<dbReference type="KEGG" id="tps:THAPSDRAFT_24790"/>
<dbReference type="Proteomes" id="UP000001449">
    <property type="component" value="Chromosome 14"/>
</dbReference>
<organism evidence="2 3">
    <name type="scientific">Thalassiosira pseudonana</name>
    <name type="common">Marine diatom</name>
    <name type="synonym">Cyclotella nana</name>
    <dbReference type="NCBI Taxonomy" id="35128"/>
    <lineage>
        <taxon>Eukaryota</taxon>
        <taxon>Sar</taxon>
        <taxon>Stramenopiles</taxon>
        <taxon>Ochrophyta</taxon>
        <taxon>Bacillariophyta</taxon>
        <taxon>Coscinodiscophyceae</taxon>
        <taxon>Thalassiosirophycidae</taxon>
        <taxon>Thalassiosirales</taxon>
        <taxon>Thalassiosiraceae</taxon>
        <taxon>Thalassiosira</taxon>
    </lineage>
</organism>
<evidence type="ECO:0000259" key="1">
    <source>
        <dbReference type="Pfam" id="PF00881"/>
    </source>
</evidence>
<dbReference type="AlphaFoldDB" id="B8CC54"/>
<dbReference type="EMBL" id="CM000649">
    <property type="protein sequence ID" value="EED88896.1"/>
    <property type="molecule type" value="Genomic_DNA"/>
</dbReference>
<dbReference type="Gene3D" id="3.40.109.10">
    <property type="entry name" value="NADH Oxidase"/>
    <property type="match status" value="1"/>
</dbReference>
<dbReference type="PANTHER" id="PTHR43543">
    <property type="entry name" value="MALONIC SEMIALDEHYDE REDUCTASE RUTE-RELATED"/>
    <property type="match status" value="1"/>
</dbReference>